<proteinExistence type="predicted"/>
<feature type="DNA-binding region" description="H-T-H motif" evidence="4">
    <location>
        <begin position="32"/>
        <end position="51"/>
    </location>
</feature>
<reference evidence="6 7" key="1">
    <citation type="submission" date="2020-02" db="EMBL/GenBank/DDBJ databases">
        <authorList>
            <person name="Dziuba M."/>
            <person name="Kuznetsov B."/>
            <person name="Mardanov A."/>
            <person name="Ravin N."/>
            <person name="Grouzdev D."/>
        </authorList>
    </citation>
    <scope>NUCLEOTIDE SEQUENCE [LARGE SCALE GENOMIC DNA]</scope>
    <source>
        <strain evidence="6 7">SpK</strain>
    </source>
</reference>
<dbReference type="InterPro" id="IPR009057">
    <property type="entry name" value="Homeodomain-like_sf"/>
</dbReference>
<evidence type="ECO:0000259" key="5">
    <source>
        <dbReference type="PROSITE" id="PS50977"/>
    </source>
</evidence>
<dbReference type="InterPro" id="IPR036271">
    <property type="entry name" value="Tet_transcr_reg_TetR-rel_C_sf"/>
</dbReference>
<dbReference type="SUPFAM" id="SSF46689">
    <property type="entry name" value="Homeodomain-like"/>
    <property type="match status" value="1"/>
</dbReference>
<dbReference type="InterPro" id="IPR050109">
    <property type="entry name" value="HTH-type_TetR-like_transc_reg"/>
</dbReference>
<evidence type="ECO:0000313" key="7">
    <source>
        <dbReference type="Proteomes" id="UP000480684"/>
    </source>
</evidence>
<accession>A0A7C9UTS3</accession>
<gene>
    <name evidence="6" type="ORF">G4223_08905</name>
</gene>
<keyword evidence="3" id="KW-0804">Transcription</keyword>
<dbReference type="GO" id="GO:0003700">
    <property type="term" value="F:DNA-binding transcription factor activity"/>
    <property type="evidence" value="ECO:0007669"/>
    <property type="project" value="TreeGrafter"/>
</dbReference>
<sequence length="196" mass="21111">MTPRRKSAADRRAEIVATALALAGEMGPHKVTTEAVATRIGLTQPAIFRHFPRKDDMWLAVMAWLREQLSARWEDALTAPAHDALGAVVAAHLDFVSRLPALPLVLLSPELRRDCAALAEETEHLMAAFMAALSRAIRLDQTAGRLSGRTTPEDAAQLVLAVIQGTALRWAVAKQGFDLKGQGIRILALAISGLAP</sequence>
<evidence type="ECO:0000313" key="6">
    <source>
        <dbReference type="EMBL" id="NFV80228.1"/>
    </source>
</evidence>
<evidence type="ECO:0000256" key="4">
    <source>
        <dbReference type="PROSITE-ProRule" id="PRU00335"/>
    </source>
</evidence>
<evidence type="ECO:0000256" key="1">
    <source>
        <dbReference type="ARBA" id="ARBA00023015"/>
    </source>
</evidence>
<dbReference type="PANTHER" id="PTHR30055">
    <property type="entry name" value="HTH-TYPE TRANSCRIPTIONAL REGULATOR RUTR"/>
    <property type="match status" value="1"/>
</dbReference>
<dbReference type="Proteomes" id="UP000480684">
    <property type="component" value="Unassembled WGS sequence"/>
</dbReference>
<dbReference type="PANTHER" id="PTHR30055:SF240">
    <property type="entry name" value="HTH-TYPE TRANSCRIPTIONAL REGULATOR ACRR"/>
    <property type="match status" value="1"/>
</dbReference>
<dbReference type="SUPFAM" id="SSF48498">
    <property type="entry name" value="Tetracyclin repressor-like, C-terminal domain"/>
    <property type="match status" value="1"/>
</dbReference>
<dbReference type="AlphaFoldDB" id="A0A7C9UTS3"/>
<dbReference type="Pfam" id="PF00440">
    <property type="entry name" value="TetR_N"/>
    <property type="match status" value="1"/>
</dbReference>
<name>A0A7C9UTS3_9PROT</name>
<evidence type="ECO:0000256" key="3">
    <source>
        <dbReference type="ARBA" id="ARBA00023163"/>
    </source>
</evidence>
<keyword evidence="2 4" id="KW-0238">DNA-binding</keyword>
<keyword evidence="1" id="KW-0805">Transcription regulation</keyword>
<dbReference type="EMBL" id="JAAIYP010000035">
    <property type="protein sequence ID" value="NFV80228.1"/>
    <property type="molecule type" value="Genomic_DNA"/>
</dbReference>
<evidence type="ECO:0000256" key="2">
    <source>
        <dbReference type="ARBA" id="ARBA00023125"/>
    </source>
</evidence>
<keyword evidence="7" id="KW-1185">Reference proteome</keyword>
<dbReference type="Gene3D" id="1.10.357.10">
    <property type="entry name" value="Tetracycline Repressor, domain 2"/>
    <property type="match status" value="1"/>
</dbReference>
<dbReference type="PROSITE" id="PS50977">
    <property type="entry name" value="HTH_TETR_2"/>
    <property type="match status" value="1"/>
</dbReference>
<comment type="caution">
    <text evidence="6">The sequence shown here is derived from an EMBL/GenBank/DDBJ whole genome shotgun (WGS) entry which is preliminary data.</text>
</comment>
<dbReference type="RefSeq" id="WP_163678011.1">
    <property type="nucleotide sequence ID" value="NZ_JAAIYP010000035.1"/>
</dbReference>
<dbReference type="GO" id="GO:0000976">
    <property type="term" value="F:transcription cis-regulatory region binding"/>
    <property type="evidence" value="ECO:0007669"/>
    <property type="project" value="TreeGrafter"/>
</dbReference>
<feature type="domain" description="HTH tetR-type" evidence="5">
    <location>
        <begin position="9"/>
        <end position="69"/>
    </location>
</feature>
<organism evidence="6 7">
    <name type="scientific">Magnetospirillum aberrantis SpK</name>
    <dbReference type="NCBI Taxonomy" id="908842"/>
    <lineage>
        <taxon>Bacteria</taxon>
        <taxon>Pseudomonadati</taxon>
        <taxon>Pseudomonadota</taxon>
        <taxon>Alphaproteobacteria</taxon>
        <taxon>Rhodospirillales</taxon>
        <taxon>Rhodospirillaceae</taxon>
        <taxon>Magnetospirillum</taxon>
    </lineage>
</organism>
<dbReference type="InterPro" id="IPR001647">
    <property type="entry name" value="HTH_TetR"/>
</dbReference>
<protein>
    <submittedName>
        <fullName evidence="6">TetR/AcrR family transcriptional regulator</fullName>
    </submittedName>
</protein>